<proteinExistence type="predicted"/>
<dbReference type="AlphaFoldDB" id="A0AAE1V0K3"/>
<sequence length="102" mass="11771">MNRLDAITDQTIEIDVEKRVRLYLLWLCGDTIFPDKFGDKLNLDYLLDMRDLNPQGETHQLISNLKNHSPTHFESLEEEEQALEASVSSPITLERENESLVA</sequence>
<gene>
    <name evidence="1" type="ORF">RND71_037263</name>
</gene>
<dbReference type="Proteomes" id="UP001291623">
    <property type="component" value="Unassembled WGS sequence"/>
</dbReference>
<reference evidence="1" key="1">
    <citation type="submission" date="2023-12" db="EMBL/GenBank/DDBJ databases">
        <title>Genome assembly of Anisodus tanguticus.</title>
        <authorList>
            <person name="Wang Y.-J."/>
        </authorList>
    </citation>
    <scope>NUCLEOTIDE SEQUENCE</scope>
    <source>
        <strain evidence="1">KB-2021</strain>
        <tissue evidence="1">Leaf</tissue>
    </source>
</reference>
<comment type="caution">
    <text evidence="1">The sequence shown here is derived from an EMBL/GenBank/DDBJ whole genome shotgun (WGS) entry which is preliminary data.</text>
</comment>
<evidence type="ECO:0000313" key="1">
    <source>
        <dbReference type="EMBL" id="KAK4344169.1"/>
    </source>
</evidence>
<name>A0AAE1V0K3_9SOLA</name>
<dbReference type="EMBL" id="JAVYJV010000020">
    <property type="protein sequence ID" value="KAK4344169.1"/>
    <property type="molecule type" value="Genomic_DNA"/>
</dbReference>
<accession>A0AAE1V0K3</accession>
<evidence type="ECO:0000313" key="2">
    <source>
        <dbReference type="Proteomes" id="UP001291623"/>
    </source>
</evidence>
<organism evidence="1 2">
    <name type="scientific">Anisodus tanguticus</name>
    <dbReference type="NCBI Taxonomy" id="243964"/>
    <lineage>
        <taxon>Eukaryota</taxon>
        <taxon>Viridiplantae</taxon>
        <taxon>Streptophyta</taxon>
        <taxon>Embryophyta</taxon>
        <taxon>Tracheophyta</taxon>
        <taxon>Spermatophyta</taxon>
        <taxon>Magnoliopsida</taxon>
        <taxon>eudicotyledons</taxon>
        <taxon>Gunneridae</taxon>
        <taxon>Pentapetalae</taxon>
        <taxon>asterids</taxon>
        <taxon>lamiids</taxon>
        <taxon>Solanales</taxon>
        <taxon>Solanaceae</taxon>
        <taxon>Solanoideae</taxon>
        <taxon>Hyoscyameae</taxon>
        <taxon>Anisodus</taxon>
    </lineage>
</organism>
<protein>
    <submittedName>
        <fullName evidence="1">Uncharacterized protein</fullName>
    </submittedName>
</protein>
<keyword evidence="2" id="KW-1185">Reference proteome</keyword>